<feature type="non-terminal residue" evidence="7">
    <location>
        <position position="1"/>
    </location>
</feature>
<evidence type="ECO:0000313" key="8">
    <source>
        <dbReference type="Proteomes" id="UP001626550"/>
    </source>
</evidence>
<keyword evidence="4" id="KW-0808">Transferase</keyword>
<reference evidence="7 8" key="1">
    <citation type="submission" date="2024-11" db="EMBL/GenBank/DDBJ databases">
        <title>Adaptive evolution of stress response genes in parasites aligns with host niche diversity.</title>
        <authorList>
            <person name="Hahn C."/>
            <person name="Resl P."/>
        </authorList>
    </citation>
    <scope>NUCLEOTIDE SEQUENCE [LARGE SCALE GENOMIC DNA]</scope>
    <source>
        <strain evidence="7">EGGRZ-B1_66</strain>
        <tissue evidence="7">Body</tissue>
    </source>
</reference>
<dbReference type="Pfam" id="PF00780">
    <property type="entry name" value="CNH"/>
    <property type="match status" value="1"/>
</dbReference>
<name>A0ABD2PJB9_9PLAT</name>
<accession>A0ABD2PJB9</accession>
<dbReference type="AlphaFoldDB" id="A0ABD2PJB9"/>
<comment type="caution">
    <text evidence="7">The sequence shown here is derived from an EMBL/GenBank/DDBJ whole genome shotgun (WGS) entry which is preliminary data.</text>
</comment>
<evidence type="ECO:0000313" key="7">
    <source>
        <dbReference type="EMBL" id="KAL3307529.1"/>
    </source>
</evidence>
<gene>
    <name evidence="7" type="ORF">Ciccas_013954</name>
</gene>
<dbReference type="InterPro" id="IPR001180">
    <property type="entry name" value="CNH_dom"/>
</dbReference>
<evidence type="ECO:0000256" key="5">
    <source>
        <dbReference type="ARBA" id="ARBA00022777"/>
    </source>
</evidence>
<keyword evidence="8" id="KW-1185">Reference proteome</keyword>
<proteinExistence type="inferred from homology"/>
<dbReference type="Proteomes" id="UP001626550">
    <property type="component" value="Unassembled WGS sequence"/>
</dbReference>
<feature type="domain" description="CNH" evidence="6">
    <location>
        <begin position="1"/>
        <end position="116"/>
    </location>
</feature>
<sequence length="152" mass="17174">VIYGSNVGFHAIDLDDNSTYDIYLANAATQGHVVPHCIVVLPGTRGQQLLLCYNMEGVYVDTQGRVTKNVMIQWGEVPTTVQYTSKERLLGWGKRAIEVRNAKTGQLDGVYNHAKQDHRFKFLCEKNDKVFFCNSKNGNWQVSMMSLSGINW</sequence>
<dbReference type="EMBL" id="JBJKFK010007121">
    <property type="protein sequence ID" value="KAL3307529.1"/>
    <property type="molecule type" value="Genomic_DNA"/>
</dbReference>
<comment type="similarity">
    <text evidence="1">Belongs to the protein kinase superfamily. STE Ser/Thr protein kinase family. STE20 subfamily.</text>
</comment>
<organism evidence="7 8">
    <name type="scientific">Cichlidogyrus casuarinus</name>
    <dbReference type="NCBI Taxonomy" id="1844966"/>
    <lineage>
        <taxon>Eukaryota</taxon>
        <taxon>Metazoa</taxon>
        <taxon>Spiralia</taxon>
        <taxon>Lophotrochozoa</taxon>
        <taxon>Platyhelminthes</taxon>
        <taxon>Monogenea</taxon>
        <taxon>Monopisthocotylea</taxon>
        <taxon>Dactylogyridea</taxon>
        <taxon>Ancyrocephalidae</taxon>
        <taxon>Cichlidogyrus</taxon>
    </lineage>
</organism>
<dbReference type="PANTHER" id="PTHR47096">
    <property type="entry name" value="MISSHAPEN LIKE KINASE 1"/>
    <property type="match status" value="1"/>
</dbReference>
<evidence type="ECO:0000256" key="4">
    <source>
        <dbReference type="ARBA" id="ARBA00022679"/>
    </source>
</evidence>
<evidence type="ECO:0000256" key="2">
    <source>
        <dbReference type="ARBA" id="ARBA00012513"/>
    </source>
</evidence>
<dbReference type="InterPro" id="IPR051700">
    <property type="entry name" value="STE20_Ser-Thr_kinase"/>
</dbReference>
<dbReference type="EC" id="2.7.11.1" evidence="2"/>
<dbReference type="PANTHER" id="PTHR47096:SF1">
    <property type="entry name" value="MISSHAPEN LIKE KINASE 1"/>
    <property type="match status" value="1"/>
</dbReference>
<dbReference type="GO" id="GO:0004674">
    <property type="term" value="F:protein serine/threonine kinase activity"/>
    <property type="evidence" value="ECO:0007669"/>
    <property type="project" value="UniProtKB-KW"/>
</dbReference>
<protein>
    <recommendedName>
        <fullName evidence="2">non-specific serine/threonine protein kinase</fullName>
        <ecNumber evidence="2">2.7.11.1</ecNumber>
    </recommendedName>
</protein>
<evidence type="ECO:0000256" key="3">
    <source>
        <dbReference type="ARBA" id="ARBA00022527"/>
    </source>
</evidence>
<keyword evidence="3" id="KW-0723">Serine/threonine-protein kinase</keyword>
<keyword evidence="5" id="KW-0418">Kinase</keyword>
<evidence type="ECO:0000259" key="6">
    <source>
        <dbReference type="Pfam" id="PF00780"/>
    </source>
</evidence>
<evidence type="ECO:0000256" key="1">
    <source>
        <dbReference type="ARBA" id="ARBA00008874"/>
    </source>
</evidence>